<dbReference type="RefSeq" id="WP_066600497.1">
    <property type="nucleotide sequence ID" value="NZ_CP016283.1"/>
</dbReference>
<accession>A0A1B1BQE4</accession>
<dbReference type="Proteomes" id="UP000092582">
    <property type="component" value="Plasmid pP27867_1"/>
</dbReference>
<dbReference type="EMBL" id="CP016283">
    <property type="protein sequence ID" value="ANP74804.1"/>
    <property type="molecule type" value="Genomic_DNA"/>
</dbReference>
<gene>
    <name evidence="1" type="ORF">PA27867_3890</name>
</gene>
<name>A0A1B1BQE4_9MICO</name>
<dbReference type="KEGG" id="cart:PA27867_3890"/>
<organism evidence="1 2">
    <name type="scientific">Cryobacterium arcticum</name>
    <dbReference type="NCBI Taxonomy" id="670052"/>
    <lineage>
        <taxon>Bacteria</taxon>
        <taxon>Bacillati</taxon>
        <taxon>Actinomycetota</taxon>
        <taxon>Actinomycetes</taxon>
        <taxon>Micrococcales</taxon>
        <taxon>Microbacteriaceae</taxon>
        <taxon>Cryobacterium</taxon>
    </lineage>
</organism>
<sequence length="231" mass="25122">MGSDTKHPDTPHVQRSVRADTLEQIEPSYAAEFVPRPFSLTPAELGGLPATLASEPTSVRAWVRYPAIARHVQALALAWTPRAVYVEWEDSGTHRVWVWAPAVERAAPAPPTAPPRPSVDMLSVRSAEPLVELVKARLARSGAEFVTSTERPAGPFGVVVFGSIDQHHVRLELSADPTTNTCVVQLFDLTAKKVLVERVAAPTFQEAIEAYAWAEAIDALTLSGEPDHELP</sequence>
<keyword evidence="1" id="KW-0614">Plasmid</keyword>
<dbReference type="AlphaFoldDB" id="A0A1B1BQE4"/>
<evidence type="ECO:0000313" key="2">
    <source>
        <dbReference type="Proteomes" id="UP000092582"/>
    </source>
</evidence>
<evidence type="ECO:0000313" key="1">
    <source>
        <dbReference type="EMBL" id="ANP74804.1"/>
    </source>
</evidence>
<reference evidence="1 2" key="1">
    <citation type="submission" date="2016-06" db="EMBL/GenBank/DDBJ databases">
        <title>Genome sequencing of Cryobacterium arcticum PAMC 27867.</title>
        <authorList>
            <person name="Lee J."/>
            <person name="Kim O.-S."/>
        </authorList>
    </citation>
    <scope>NUCLEOTIDE SEQUENCE [LARGE SCALE GENOMIC DNA]</scope>
    <source>
        <strain evidence="1 2">PAMC 27867</strain>
        <plasmid evidence="2">pp27867_1</plasmid>
    </source>
</reference>
<keyword evidence="2" id="KW-1185">Reference proteome</keyword>
<protein>
    <submittedName>
        <fullName evidence="1">Uncharacterized protein</fullName>
    </submittedName>
</protein>
<dbReference type="OrthoDB" id="4943146at2"/>
<geneLocation type="plasmid" evidence="2">
    <name>pp27867_1</name>
</geneLocation>
<proteinExistence type="predicted"/>